<protein>
    <submittedName>
        <fullName evidence="1">Uncharacterized protein</fullName>
    </submittedName>
</protein>
<organism evidence="1 2">
    <name type="scientific">Cronartium quercuum f. sp. fusiforme G11</name>
    <dbReference type="NCBI Taxonomy" id="708437"/>
    <lineage>
        <taxon>Eukaryota</taxon>
        <taxon>Fungi</taxon>
        <taxon>Dikarya</taxon>
        <taxon>Basidiomycota</taxon>
        <taxon>Pucciniomycotina</taxon>
        <taxon>Pucciniomycetes</taxon>
        <taxon>Pucciniales</taxon>
        <taxon>Coleosporiaceae</taxon>
        <taxon>Cronartium</taxon>
    </lineage>
</organism>
<evidence type="ECO:0000313" key="2">
    <source>
        <dbReference type="Proteomes" id="UP000886653"/>
    </source>
</evidence>
<evidence type="ECO:0000313" key="1">
    <source>
        <dbReference type="EMBL" id="KAG0145477.1"/>
    </source>
</evidence>
<sequence>MEKVIQKYDTSTPAQGKALWNKINDLLGDCVYNPILQLPGVAKYPLHDLMGSLSPLKPGTEKYSTLAARWQSFDMKGLNILPVIPSTLIQYYKSLVGKEF</sequence>
<gene>
    <name evidence="1" type="ORF">CROQUDRAFT_93725</name>
</gene>
<proteinExistence type="predicted"/>
<comment type="caution">
    <text evidence="1">The sequence shown here is derived from an EMBL/GenBank/DDBJ whole genome shotgun (WGS) entry which is preliminary data.</text>
</comment>
<dbReference type="AlphaFoldDB" id="A0A9P6TAQ8"/>
<accession>A0A9P6TAQ8</accession>
<name>A0A9P6TAQ8_9BASI</name>
<reference evidence="1" key="1">
    <citation type="submission" date="2013-11" db="EMBL/GenBank/DDBJ databases">
        <title>Genome sequence of the fusiform rust pathogen reveals effectors for host alternation and coevolution with pine.</title>
        <authorList>
            <consortium name="DOE Joint Genome Institute"/>
            <person name="Smith K."/>
            <person name="Pendleton A."/>
            <person name="Kubisiak T."/>
            <person name="Anderson C."/>
            <person name="Salamov A."/>
            <person name="Aerts A."/>
            <person name="Riley R."/>
            <person name="Clum A."/>
            <person name="Lindquist E."/>
            <person name="Ence D."/>
            <person name="Campbell M."/>
            <person name="Kronenberg Z."/>
            <person name="Feau N."/>
            <person name="Dhillon B."/>
            <person name="Hamelin R."/>
            <person name="Burleigh J."/>
            <person name="Smith J."/>
            <person name="Yandell M."/>
            <person name="Nelson C."/>
            <person name="Grigoriev I."/>
            <person name="Davis J."/>
        </authorList>
    </citation>
    <scope>NUCLEOTIDE SEQUENCE</scope>
    <source>
        <strain evidence="1">G11</strain>
    </source>
</reference>
<dbReference type="Proteomes" id="UP000886653">
    <property type="component" value="Unassembled WGS sequence"/>
</dbReference>
<keyword evidence="2" id="KW-1185">Reference proteome</keyword>
<dbReference type="EMBL" id="MU167275">
    <property type="protein sequence ID" value="KAG0145477.1"/>
    <property type="molecule type" value="Genomic_DNA"/>
</dbReference>